<evidence type="ECO:0000313" key="4">
    <source>
        <dbReference type="Proteomes" id="UP000593567"/>
    </source>
</evidence>
<proteinExistence type="predicted"/>
<evidence type="ECO:0000256" key="2">
    <source>
        <dbReference type="SAM" id="Phobius"/>
    </source>
</evidence>
<evidence type="ECO:0000256" key="1">
    <source>
        <dbReference type="SAM" id="MobiDB-lite"/>
    </source>
</evidence>
<accession>A0A7J7J2E8</accession>
<dbReference type="EMBL" id="VXIV02003179">
    <property type="protein sequence ID" value="KAF6020362.1"/>
    <property type="molecule type" value="Genomic_DNA"/>
</dbReference>
<feature type="transmembrane region" description="Helical" evidence="2">
    <location>
        <begin position="99"/>
        <end position="119"/>
    </location>
</feature>
<sequence length="123" mass="13594">MVSQETQESQAKDSQANGRALESKGNPSHQQNGKQEALTERELEERLVKTIEPPDGGWGWMIVFCSFGLHVILDGITYSFGVIFVALLEDFQGGKGDTAWILSIFVGVTLGTGEFRIFIPFNE</sequence>
<feature type="compositionally biased region" description="Polar residues" evidence="1">
    <location>
        <begin position="25"/>
        <end position="34"/>
    </location>
</feature>
<dbReference type="AlphaFoldDB" id="A0A7J7J2E8"/>
<keyword evidence="2" id="KW-1133">Transmembrane helix</keyword>
<feature type="compositionally biased region" description="Polar residues" evidence="1">
    <location>
        <begin position="1"/>
        <end position="17"/>
    </location>
</feature>
<keyword evidence="2" id="KW-0812">Transmembrane</keyword>
<feature type="region of interest" description="Disordered" evidence="1">
    <location>
        <begin position="1"/>
        <end position="40"/>
    </location>
</feature>
<name>A0A7J7J2E8_BUGNE</name>
<organism evidence="3 4">
    <name type="scientific">Bugula neritina</name>
    <name type="common">Brown bryozoan</name>
    <name type="synonym">Sertularia neritina</name>
    <dbReference type="NCBI Taxonomy" id="10212"/>
    <lineage>
        <taxon>Eukaryota</taxon>
        <taxon>Metazoa</taxon>
        <taxon>Spiralia</taxon>
        <taxon>Lophotrochozoa</taxon>
        <taxon>Bryozoa</taxon>
        <taxon>Gymnolaemata</taxon>
        <taxon>Cheilostomatida</taxon>
        <taxon>Flustrina</taxon>
        <taxon>Buguloidea</taxon>
        <taxon>Bugulidae</taxon>
        <taxon>Bugula</taxon>
    </lineage>
</organism>
<dbReference type="GO" id="GO:0008028">
    <property type="term" value="F:monocarboxylic acid transmembrane transporter activity"/>
    <property type="evidence" value="ECO:0007669"/>
    <property type="project" value="TreeGrafter"/>
</dbReference>
<reference evidence="3" key="1">
    <citation type="submission" date="2020-06" db="EMBL/GenBank/DDBJ databases">
        <title>Draft genome of Bugula neritina, a colonial animal packing powerful symbionts and potential medicines.</title>
        <authorList>
            <person name="Rayko M."/>
        </authorList>
    </citation>
    <scope>NUCLEOTIDE SEQUENCE [LARGE SCALE GENOMIC DNA]</scope>
    <source>
        <strain evidence="3">Kwan_BN1</strain>
    </source>
</reference>
<feature type="transmembrane region" description="Helical" evidence="2">
    <location>
        <begin position="58"/>
        <end position="87"/>
    </location>
</feature>
<dbReference type="SUPFAM" id="SSF103473">
    <property type="entry name" value="MFS general substrate transporter"/>
    <property type="match status" value="1"/>
</dbReference>
<dbReference type="Proteomes" id="UP000593567">
    <property type="component" value="Unassembled WGS sequence"/>
</dbReference>
<protein>
    <submittedName>
        <fullName evidence="3">Mct1</fullName>
    </submittedName>
</protein>
<keyword evidence="4" id="KW-1185">Reference proteome</keyword>
<dbReference type="PANTHER" id="PTHR11360">
    <property type="entry name" value="MONOCARBOXYLATE TRANSPORTER"/>
    <property type="match status" value="1"/>
</dbReference>
<evidence type="ECO:0000313" key="3">
    <source>
        <dbReference type="EMBL" id="KAF6020362.1"/>
    </source>
</evidence>
<comment type="caution">
    <text evidence="3">The sequence shown here is derived from an EMBL/GenBank/DDBJ whole genome shotgun (WGS) entry which is preliminary data.</text>
</comment>
<dbReference type="OrthoDB" id="2213137at2759"/>
<dbReference type="InterPro" id="IPR050327">
    <property type="entry name" value="Proton-linked_MCT"/>
</dbReference>
<gene>
    <name evidence="3" type="ORF">EB796_021334</name>
</gene>
<keyword evidence="2" id="KW-0472">Membrane</keyword>
<dbReference type="InterPro" id="IPR036259">
    <property type="entry name" value="MFS_trans_sf"/>
</dbReference>
<dbReference type="PANTHER" id="PTHR11360:SF284">
    <property type="entry name" value="EG:103B4.3 PROTEIN-RELATED"/>
    <property type="match status" value="1"/>
</dbReference>